<dbReference type="EMBL" id="FOXU01000003">
    <property type="protein sequence ID" value="SFQ48272.1"/>
    <property type="molecule type" value="Genomic_DNA"/>
</dbReference>
<keyword evidence="2" id="KW-1185">Reference proteome</keyword>
<evidence type="ECO:0000313" key="1">
    <source>
        <dbReference type="EMBL" id="SFQ48272.1"/>
    </source>
</evidence>
<dbReference type="RefSeq" id="WP_093537013.1">
    <property type="nucleotide sequence ID" value="NZ_CP183885.1"/>
</dbReference>
<sequence>MLSKRKWVLSFLFVLSFILLAKLEGNSTLSTNYASLLLEPQKPTEIYEDVVAWITRTDDLISVSAPVSSPPLIEYKSIQPLEDGAILSIDKSQDLYASEDGLIIYTGHRKKTGKTLSILYDTGETATYGFVDDFHQLPYTTVNAGDIFASVENDMLYVQVEKDGEMLDTEELIEWLAVFYE</sequence>
<evidence type="ECO:0000313" key="2">
    <source>
        <dbReference type="Proteomes" id="UP000198734"/>
    </source>
</evidence>
<proteinExistence type="predicted"/>
<evidence type="ECO:0008006" key="3">
    <source>
        <dbReference type="Google" id="ProtNLM"/>
    </source>
</evidence>
<dbReference type="AlphaFoldDB" id="A0A1I5YVP1"/>
<dbReference type="Gene3D" id="2.70.70.10">
    <property type="entry name" value="Glucose Permease (Domain IIA)"/>
    <property type="match status" value="1"/>
</dbReference>
<gene>
    <name evidence="1" type="ORF">SAMN05421670_2284</name>
</gene>
<dbReference type="Proteomes" id="UP000198734">
    <property type="component" value="Unassembled WGS sequence"/>
</dbReference>
<protein>
    <recommendedName>
        <fullName evidence="3">Peptidase family M23</fullName>
    </recommendedName>
</protein>
<dbReference type="OrthoDB" id="2965564at2"/>
<dbReference type="InterPro" id="IPR011055">
    <property type="entry name" value="Dup_hybrid_motif"/>
</dbReference>
<name>A0A1I5YVP1_9BACI</name>
<organism evidence="1 2">
    <name type="scientific">Psychrobacillus psychrotolerans</name>
    <dbReference type="NCBI Taxonomy" id="126156"/>
    <lineage>
        <taxon>Bacteria</taxon>
        <taxon>Bacillati</taxon>
        <taxon>Bacillota</taxon>
        <taxon>Bacilli</taxon>
        <taxon>Bacillales</taxon>
        <taxon>Bacillaceae</taxon>
        <taxon>Psychrobacillus</taxon>
    </lineage>
</organism>
<accession>A0A1I5YVP1</accession>
<dbReference type="STRING" id="126156.SAMN05421670_2284"/>
<reference evidence="2" key="1">
    <citation type="submission" date="2016-10" db="EMBL/GenBank/DDBJ databases">
        <authorList>
            <person name="Varghese N."/>
            <person name="Submissions S."/>
        </authorList>
    </citation>
    <scope>NUCLEOTIDE SEQUENCE [LARGE SCALE GENOMIC DNA]</scope>
    <source>
        <strain evidence="2">DSM 11706</strain>
    </source>
</reference>